<dbReference type="InterPro" id="IPR005094">
    <property type="entry name" value="Endonuclease_MobA/VirD2"/>
</dbReference>
<feature type="domain" description="MobA/VirD2-like nuclease" evidence="1">
    <location>
        <begin position="17"/>
        <end position="151"/>
    </location>
</feature>
<dbReference type="Proteomes" id="UP000479938">
    <property type="component" value="Unassembled WGS sequence"/>
</dbReference>
<sequence>MVTIIKIGSSINRTINYNENKVKTGHAQCIEAGNYPVDLNKLTLSIKKKRFNKITSLNQNIKRNAMHITLNFSPLEHHSKETLIAIANTYMQRIGFARQPYLIYEHYDAAHQHLHVVTTYIKNDGNRMAIYNLAFRKSEPAREQIEERFGLIKAREQKPYNKFDLNSIPVKRIKYGETESKKAINIVLNYILNQYSYTNFKELNAILSQYNLTANRGRENSKTFQKRGLLYQILNKNGKPIGVPIKASDLDNQPTLTFLEEKFKSNMLKNADQQIRIKKIVDLYLLRSISLKHFTNTLLNHGIIVLKKDLSKGDEEITYIDSKTKCAISGDIPQKFIEKEINQAIDSQLSKKKIKSNLNNKNIKVKII</sequence>
<name>A0A6J4G782_9FLAO</name>
<dbReference type="AlphaFoldDB" id="A0A6J4G782"/>
<protein>
    <recommendedName>
        <fullName evidence="1">MobA/VirD2-like nuclease domain-containing protein</fullName>
    </recommendedName>
</protein>
<evidence type="ECO:0000313" key="2">
    <source>
        <dbReference type="EMBL" id="CAA9194901.1"/>
    </source>
</evidence>
<keyword evidence="3" id="KW-1185">Reference proteome</keyword>
<reference evidence="2 3" key="1">
    <citation type="submission" date="2020-02" db="EMBL/GenBank/DDBJ databases">
        <authorList>
            <person name="Criscuolo A."/>
        </authorList>
    </citation>
    <scope>NUCLEOTIDE SEQUENCE [LARGE SCALE GENOMIC DNA]</scope>
    <source>
        <strain evidence="2">CIP105534</strain>
    </source>
</reference>
<evidence type="ECO:0000259" key="1">
    <source>
        <dbReference type="Pfam" id="PF03432"/>
    </source>
</evidence>
<evidence type="ECO:0000313" key="3">
    <source>
        <dbReference type="Proteomes" id="UP000479938"/>
    </source>
</evidence>
<dbReference type="RefSeq" id="WP_173969161.1">
    <property type="nucleotide sequence ID" value="NZ_CADCSU010000030.1"/>
</dbReference>
<gene>
    <name evidence="2" type="ORF">FLA105534_00383</name>
</gene>
<dbReference type="Pfam" id="PF03432">
    <property type="entry name" value="Relaxase"/>
    <property type="match status" value="1"/>
</dbReference>
<dbReference type="EMBL" id="CADCSU010000030">
    <property type="protein sequence ID" value="CAA9194901.1"/>
    <property type="molecule type" value="Genomic_DNA"/>
</dbReference>
<organism evidence="2 3">
    <name type="scientific">Flavobacterium bizetiae</name>
    <dbReference type="NCBI Taxonomy" id="2704140"/>
    <lineage>
        <taxon>Bacteria</taxon>
        <taxon>Pseudomonadati</taxon>
        <taxon>Bacteroidota</taxon>
        <taxon>Flavobacteriia</taxon>
        <taxon>Flavobacteriales</taxon>
        <taxon>Flavobacteriaceae</taxon>
        <taxon>Flavobacterium</taxon>
    </lineage>
</organism>
<accession>A0A6J4G782</accession>
<proteinExistence type="predicted"/>